<keyword evidence="6 8" id="KW-1133">Transmembrane helix</keyword>
<keyword evidence="5 8" id="KW-0812">Transmembrane</keyword>
<evidence type="ECO:0000256" key="8">
    <source>
        <dbReference type="SAM" id="Phobius"/>
    </source>
</evidence>
<evidence type="ECO:0000256" key="2">
    <source>
        <dbReference type="ARBA" id="ARBA00010145"/>
    </source>
</evidence>
<comment type="similarity">
    <text evidence="2">Belongs to the auxin efflux carrier (TC 2.A.69) family.</text>
</comment>
<comment type="subcellular location">
    <subcellularLocation>
        <location evidence="1">Cell membrane</location>
        <topology evidence="1">Multi-pass membrane protein</topology>
    </subcellularLocation>
</comment>
<protein>
    <submittedName>
        <fullName evidence="9">Auxin efflux carrier</fullName>
    </submittedName>
</protein>
<gene>
    <name evidence="9" type="ORF">ERJ70_15105</name>
</gene>
<evidence type="ECO:0000256" key="5">
    <source>
        <dbReference type="ARBA" id="ARBA00022692"/>
    </source>
</evidence>
<dbReference type="RefSeq" id="WP_209365644.1">
    <property type="nucleotide sequence ID" value="NZ_CP046956.1"/>
</dbReference>
<evidence type="ECO:0000313" key="9">
    <source>
        <dbReference type="EMBL" id="QTN00511.1"/>
    </source>
</evidence>
<feature type="transmembrane region" description="Helical" evidence="8">
    <location>
        <begin position="67"/>
        <end position="92"/>
    </location>
</feature>
<keyword evidence="3" id="KW-0813">Transport</keyword>
<feature type="transmembrane region" description="Helical" evidence="8">
    <location>
        <begin position="6"/>
        <end position="25"/>
    </location>
</feature>
<evidence type="ECO:0000313" key="10">
    <source>
        <dbReference type="Proteomes" id="UP000665043"/>
    </source>
</evidence>
<keyword evidence="7 8" id="KW-0472">Membrane</keyword>
<dbReference type="Pfam" id="PF03547">
    <property type="entry name" value="Mem_trans"/>
    <property type="match status" value="2"/>
</dbReference>
<organism evidence="9 10">
    <name type="scientific">Sediminibacillus dalangtanensis</name>
    <dbReference type="NCBI Taxonomy" id="2729421"/>
    <lineage>
        <taxon>Bacteria</taxon>
        <taxon>Bacillati</taxon>
        <taxon>Bacillota</taxon>
        <taxon>Bacilli</taxon>
        <taxon>Bacillales</taxon>
        <taxon>Bacillaceae</taxon>
        <taxon>Sediminibacillus</taxon>
    </lineage>
</organism>
<name>A0ABX7VXM2_9BACI</name>
<feature type="transmembrane region" description="Helical" evidence="8">
    <location>
        <begin position="163"/>
        <end position="183"/>
    </location>
</feature>
<dbReference type="PANTHER" id="PTHR36838:SF3">
    <property type="entry name" value="TRANSPORTER AUXIN EFFLUX CARRIER EC FAMILY"/>
    <property type="match status" value="1"/>
</dbReference>
<keyword evidence="10" id="KW-1185">Reference proteome</keyword>
<evidence type="ECO:0000256" key="7">
    <source>
        <dbReference type="ARBA" id="ARBA00023136"/>
    </source>
</evidence>
<feature type="transmembrane region" description="Helical" evidence="8">
    <location>
        <begin position="104"/>
        <end position="123"/>
    </location>
</feature>
<dbReference type="EMBL" id="CP046956">
    <property type="protein sequence ID" value="QTN00511.1"/>
    <property type="molecule type" value="Genomic_DNA"/>
</dbReference>
<dbReference type="Proteomes" id="UP000665043">
    <property type="component" value="Chromosome"/>
</dbReference>
<evidence type="ECO:0000256" key="4">
    <source>
        <dbReference type="ARBA" id="ARBA00022475"/>
    </source>
</evidence>
<dbReference type="InterPro" id="IPR038770">
    <property type="entry name" value="Na+/solute_symporter_sf"/>
</dbReference>
<evidence type="ECO:0000256" key="1">
    <source>
        <dbReference type="ARBA" id="ARBA00004651"/>
    </source>
</evidence>
<feature type="transmembrane region" description="Helical" evidence="8">
    <location>
        <begin position="223"/>
        <end position="248"/>
    </location>
</feature>
<feature type="transmembrane region" description="Helical" evidence="8">
    <location>
        <begin position="287"/>
        <end position="307"/>
    </location>
</feature>
<accession>A0ABX7VXM2</accession>
<evidence type="ECO:0000256" key="6">
    <source>
        <dbReference type="ARBA" id="ARBA00022989"/>
    </source>
</evidence>
<dbReference type="InterPro" id="IPR004776">
    <property type="entry name" value="Mem_transp_PIN-like"/>
</dbReference>
<dbReference type="Gene3D" id="1.20.1530.20">
    <property type="match status" value="2"/>
</dbReference>
<evidence type="ECO:0000256" key="3">
    <source>
        <dbReference type="ARBA" id="ARBA00022448"/>
    </source>
</evidence>
<sequence length="308" mass="33342">MEFQVITSTIVVMGIIIFLGSMTAVKVPITDSFKDGVMYIILNIAVPAVILDGVFNTDISNDLFEAVFLIFSAAILLCISALFFSRFFAMLFRFDNQDAKKLSVLASFGNTGFIGIPLCALIFGPTGGLLAAIFDAGLGVVIFSFGIVFLQSKKGRVIENFRAFINMPIISVIVGLLLLGVGFDPPGFLRQLTEMLAALSGPLAMLYVGLLIPPLLSNGRFKLYGAIWFPLVMRLAIIPISTAVVLSFMPLSSLLDHIILLQASMPTFTLSVILFSKYTDESDKAIITTIVSTILSMFTIPLLSLLVS</sequence>
<proteinExistence type="inferred from homology"/>
<feature type="transmembrane region" description="Helical" evidence="8">
    <location>
        <begin position="129"/>
        <end position="151"/>
    </location>
</feature>
<keyword evidence="4" id="KW-1003">Cell membrane</keyword>
<dbReference type="PANTHER" id="PTHR36838">
    <property type="entry name" value="AUXIN EFFLUX CARRIER FAMILY PROTEIN"/>
    <property type="match status" value="1"/>
</dbReference>
<feature type="transmembrane region" description="Helical" evidence="8">
    <location>
        <begin position="37"/>
        <end position="55"/>
    </location>
</feature>
<reference evidence="9 10" key="1">
    <citation type="submission" date="2019-12" db="EMBL/GenBank/DDBJ databases">
        <title>The whole genome sequencing of a strain isolated from a Mars analog, Dalangtan Playa.</title>
        <authorList>
            <person name="Huang T."/>
        </authorList>
    </citation>
    <scope>NUCLEOTIDE SEQUENCE [LARGE SCALE GENOMIC DNA]</scope>
    <source>
        <strain evidence="9 10">DP4-553-S</strain>
    </source>
</reference>
<feature type="transmembrane region" description="Helical" evidence="8">
    <location>
        <begin position="195"/>
        <end position="216"/>
    </location>
</feature>